<proteinExistence type="predicted"/>
<keyword evidence="2" id="KW-1185">Reference proteome</keyword>
<dbReference type="InParanoid" id="B0CP00"/>
<name>B0CP00_LACBS</name>
<sequence length="102" mass="11603">MVYSIFCSLKAPKRREVCVSVFWRYLPFSVLGSKYLSLKVPKRQEVCVSAFWRYVTFSVLGSPKEMRGLRVRVLEICYIFCFGPAQAVARPDQSARLGSAVA</sequence>
<evidence type="ECO:0000313" key="2">
    <source>
        <dbReference type="Proteomes" id="UP000001194"/>
    </source>
</evidence>
<accession>B0CP00</accession>
<gene>
    <name evidence="1" type="ORF">LACBIDRAFT_321177</name>
</gene>
<dbReference type="OrthoDB" id="3103423at2759"/>
<organism evidence="2">
    <name type="scientific">Laccaria bicolor (strain S238N-H82 / ATCC MYA-4686)</name>
    <name type="common">Bicoloured deceiver</name>
    <name type="synonym">Laccaria laccata var. bicolor</name>
    <dbReference type="NCBI Taxonomy" id="486041"/>
    <lineage>
        <taxon>Eukaryota</taxon>
        <taxon>Fungi</taxon>
        <taxon>Dikarya</taxon>
        <taxon>Basidiomycota</taxon>
        <taxon>Agaricomycotina</taxon>
        <taxon>Agaricomycetes</taxon>
        <taxon>Agaricomycetidae</taxon>
        <taxon>Agaricales</taxon>
        <taxon>Agaricineae</taxon>
        <taxon>Hydnangiaceae</taxon>
        <taxon>Laccaria</taxon>
    </lineage>
</organism>
<reference evidence="1 2" key="1">
    <citation type="journal article" date="2008" name="Nature">
        <title>The genome of Laccaria bicolor provides insights into mycorrhizal symbiosis.</title>
        <authorList>
            <person name="Martin F."/>
            <person name="Aerts A."/>
            <person name="Ahren D."/>
            <person name="Brun A."/>
            <person name="Danchin E.G.J."/>
            <person name="Duchaussoy F."/>
            <person name="Gibon J."/>
            <person name="Kohler A."/>
            <person name="Lindquist E."/>
            <person name="Pereda V."/>
            <person name="Salamov A."/>
            <person name="Shapiro H.J."/>
            <person name="Wuyts J."/>
            <person name="Blaudez D."/>
            <person name="Buee M."/>
            <person name="Brokstein P."/>
            <person name="Canbaeck B."/>
            <person name="Cohen D."/>
            <person name="Courty P.E."/>
            <person name="Coutinho P.M."/>
            <person name="Delaruelle C."/>
            <person name="Detter J.C."/>
            <person name="Deveau A."/>
            <person name="DiFazio S."/>
            <person name="Duplessis S."/>
            <person name="Fraissinet-Tachet L."/>
            <person name="Lucic E."/>
            <person name="Frey-Klett P."/>
            <person name="Fourrey C."/>
            <person name="Feussner I."/>
            <person name="Gay G."/>
            <person name="Grimwood J."/>
            <person name="Hoegger P.J."/>
            <person name="Jain P."/>
            <person name="Kilaru S."/>
            <person name="Labbe J."/>
            <person name="Lin Y.C."/>
            <person name="Legue V."/>
            <person name="Le Tacon F."/>
            <person name="Marmeisse R."/>
            <person name="Melayah D."/>
            <person name="Montanini B."/>
            <person name="Muratet M."/>
            <person name="Nehls U."/>
            <person name="Niculita-Hirzel H."/>
            <person name="Oudot-Le Secq M.P."/>
            <person name="Peter M."/>
            <person name="Quesneville H."/>
            <person name="Rajashekar B."/>
            <person name="Reich M."/>
            <person name="Rouhier N."/>
            <person name="Schmutz J."/>
            <person name="Yin T."/>
            <person name="Chalot M."/>
            <person name="Henrissat B."/>
            <person name="Kuees U."/>
            <person name="Lucas S."/>
            <person name="Van de Peer Y."/>
            <person name="Podila G.K."/>
            <person name="Polle A."/>
            <person name="Pukkila P.J."/>
            <person name="Richardson P.M."/>
            <person name="Rouze P."/>
            <person name="Sanders I.R."/>
            <person name="Stajich J.E."/>
            <person name="Tunlid A."/>
            <person name="Tuskan G."/>
            <person name="Grigoriev I.V."/>
        </authorList>
    </citation>
    <scope>NUCLEOTIDE SEQUENCE [LARGE SCALE GENOMIC DNA]</scope>
    <source>
        <strain evidence="2">S238N-H82 / ATCC MYA-4686</strain>
    </source>
</reference>
<dbReference type="GeneID" id="6069872"/>
<protein>
    <submittedName>
        <fullName evidence="1">Predicted protein</fullName>
    </submittedName>
</protein>
<dbReference type="Proteomes" id="UP000001194">
    <property type="component" value="Unassembled WGS sequence"/>
</dbReference>
<dbReference type="KEGG" id="lbc:LACBIDRAFT_321177"/>
<dbReference type="RefSeq" id="XP_001873594.1">
    <property type="nucleotide sequence ID" value="XM_001873559.1"/>
</dbReference>
<evidence type="ECO:0000313" key="1">
    <source>
        <dbReference type="EMBL" id="EDR15386.1"/>
    </source>
</evidence>
<dbReference type="AlphaFoldDB" id="B0CP00"/>
<dbReference type="HOGENOM" id="CLU_179473_0_0_1"/>
<dbReference type="EMBL" id="DS547091">
    <property type="protein sequence ID" value="EDR15386.1"/>
    <property type="molecule type" value="Genomic_DNA"/>
</dbReference>